<reference evidence="7 9" key="1">
    <citation type="submission" date="2017-10" db="EMBL/GenBank/DDBJ databases">
        <title>Genomics of the genus Arcobacter.</title>
        <authorList>
            <person name="Perez-Cataluna A."/>
            <person name="Figueras M.J."/>
        </authorList>
    </citation>
    <scope>NUCLEOTIDE SEQUENCE [LARGE SCALE GENOMIC DNA]</scope>
    <source>
        <strain evidence="7 9">LMG 25534</strain>
    </source>
</reference>
<evidence type="ECO:0000259" key="5">
    <source>
        <dbReference type="Pfam" id="PF17384"/>
    </source>
</evidence>
<feature type="domain" description="Ribosome maturation factor RimP C-terminal" evidence="5">
    <location>
        <begin position="81"/>
        <end position="142"/>
    </location>
</feature>
<protein>
    <recommendedName>
        <fullName evidence="3">Ribosome maturation factor RimP</fullName>
    </recommendedName>
</protein>
<feature type="domain" description="Ribosome maturation factor RimP N-terminal" evidence="4">
    <location>
        <begin position="7"/>
        <end position="78"/>
    </location>
</feature>
<dbReference type="GO" id="GO:0006412">
    <property type="term" value="P:translation"/>
    <property type="evidence" value="ECO:0007669"/>
    <property type="project" value="TreeGrafter"/>
</dbReference>
<dbReference type="InterPro" id="IPR036847">
    <property type="entry name" value="RimP_C_sf"/>
</dbReference>
<evidence type="ECO:0000256" key="1">
    <source>
        <dbReference type="ARBA" id="ARBA00022490"/>
    </source>
</evidence>
<name>A0AAD0VNF5_9BACT</name>
<dbReference type="SUPFAM" id="SSF74942">
    <property type="entry name" value="YhbC-like, C-terminal domain"/>
    <property type="match status" value="1"/>
</dbReference>
<dbReference type="HAMAP" id="MF_01077">
    <property type="entry name" value="RimP"/>
    <property type="match status" value="1"/>
</dbReference>
<comment type="function">
    <text evidence="3">Required for maturation of 30S ribosomal subunits.</text>
</comment>
<dbReference type="KEGG" id="atp:ATR_1753"/>
<dbReference type="Proteomes" id="UP000254504">
    <property type="component" value="Chromosome"/>
</dbReference>
<evidence type="ECO:0000259" key="4">
    <source>
        <dbReference type="Pfam" id="PF02576"/>
    </source>
</evidence>
<dbReference type="InterPro" id="IPR035956">
    <property type="entry name" value="RimP_N_sf"/>
</dbReference>
<comment type="subcellular location">
    <subcellularLocation>
        <location evidence="3">Cytoplasm</location>
    </subcellularLocation>
</comment>
<gene>
    <name evidence="3" type="primary">rimP</name>
    <name evidence="6" type="ORF">ATR_1753</name>
    <name evidence="7" type="ORF">CRU87_03895</name>
</gene>
<keyword evidence="1 3" id="KW-0963">Cytoplasm</keyword>
<comment type="similarity">
    <text evidence="3">Belongs to the RimP family.</text>
</comment>
<dbReference type="GO" id="GO:0005829">
    <property type="term" value="C:cytosol"/>
    <property type="evidence" value="ECO:0007669"/>
    <property type="project" value="TreeGrafter"/>
</dbReference>
<keyword evidence="2 3" id="KW-0690">Ribosome biogenesis</keyword>
<organism evidence="6 8">
    <name type="scientific">Aliarcobacter trophiarum LMG 25534</name>
    <dbReference type="NCBI Taxonomy" id="1032241"/>
    <lineage>
        <taxon>Bacteria</taxon>
        <taxon>Pseudomonadati</taxon>
        <taxon>Campylobacterota</taxon>
        <taxon>Epsilonproteobacteria</taxon>
        <taxon>Campylobacterales</taxon>
        <taxon>Arcobacteraceae</taxon>
        <taxon>Aliarcobacter</taxon>
    </lineage>
</organism>
<dbReference type="Pfam" id="PF02576">
    <property type="entry name" value="RimP_N"/>
    <property type="match status" value="1"/>
</dbReference>
<reference evidence="6 8" key="2">
    <citation type="submission" date="2018-07" db="EMBL/GenBank/DDBJ databases">
        <title>Complete genome of the Arcobacter trophiarum type strain LMG 25534.</title>
        <authorList>
            <person name="Miller W.G."/>
            <person name="Yee E."/>
        </authorList>
    </citation>
    <scope>NUCLEOTIDE SEQUENCE [LARGE SCALE GENOMIC DNA]</scope>
    <source>
        <strain evidence="6 8">LMG 25534</strain>
    </source>
</reference>
<dbReference type="InterPro" id="IPR028998">
    <property type="entry name" value="RimP_C"/>
</dbReference>
<dbReference type="NCBIfam" id="NF000936">
    <property type="entry name" value="PRK00092.4-1"/>
    <property type="match status" value="1"/>
</dbReference>
<dbReference type="Pfam" id="PF17384">
    <property type="entry name" value="DUF150_C"/>
    <property type="match status" value="1"/>
</dbReference>
<dbReference type="EMBL" id="PDKD01000004">
    <property type="protein sequence ID" value="RXJ92252.1"/>
    <property type="molecule type" value="Genomic_DNA"/>
</dbReference>
<dbReference type="GO" id="GO:0000028">
    <property type="term" value="P:ribosomal small subunit assembly"/>
    <property type="evidence" value="ECO:0007669"/>
    <property type="project" value="TreeGrafter"/>
</dbReference>
<accession>A0AAD0VNF5</accession>
<dbReference type="AlphaFoldDB" id="A0AAD0VNF5"/>
<evidence type="ECO:0000256" key="3">
    <source>
        <dbReference type="HAMAP-Rule" id="MF_01077"/>
    </source>
</evidence>
<evidence type="ECO:0000256" key="2">
    <source>
        <dbReference type="ARBA" id="ARBA00022517"/>
    </source>
</evidence>
<keyword evidence="9" id="KW-1185">Reference proteome</keyword>
<sequence>MNLEEQIKLIVENSGLKLYDIVTTKEHENNIFRVVVTSKDGVNLDKCAEISRLISPLLDIDEPMGGKYHLEVSSPGIERKLKKKEHFIASIGELVKIKNFATDVYSGELLSADDEKIVIKTEFGEEEITYDNILSAATYFEW</sequence>
<dbReference type="CDD" id="cd01734">
    <property type="entry name" value="YlxS_C"/>
    <property type="match status" value="1"/>
</dbReference>
<dbReference type="EMBL" id="CP031367">
    <property type="protein sequence ID" value="AXK49576.1"/>
    <property type="molecule type" value="Genomic_DNA"/>
</dbReference>
<dbReference type="Gene3D" id="3.30.300.70">
    <property type="entry name" value="RimP-like superfamily, N-terminal"/>
    <property type="match status" value="1"/>
</dbReference>
<dbReference type="SUPFAM" id="SSF75420">
    <property type="entry name" value="YhbC-like, N-terminal domain"/>
    <property type="match status" value="1"/>
</dbReference>
<dbReference type="Proteomes" id="UP000289132">
    <property type="component" value="Unassembled WGS sequence"/>
</dbReference>
<dbReference type="InterPro" id="IPR028989">
    <property type="entry name" value="RimP_N"/>
</dbReference>
<dbReference type="RefSeq" id="WP_115429035.1">
    <property type="nucleotide sequence ID" value="NZ_CP031367.1"/>
</dbReference>
<dbReference type="Gene3D" id="2.30.30.180">
    <property type="entry name" value="Ribosome maturation factor RimP, C-terminal domain"/>
    <property type="match status" value="1"/>
</dbReference>
<evidence type="ECO:0000313" key="9">
    <source>
        <dbReference type="Proteomes" id="UP000289132"/>
    </source>
</evidence>
<dbReference type="PANTHER" id="PTHR33867:SF1">
    <property type="entry name" value="RIBOSOME MATURATION FACTOR RIMP"/>
    <property type="match status" value="1"/>
</dbReference>
<dbReference type="InterPro" id="IPR003728">
    <property type="entry name" value="Ribosome_maturation_RimP"/>
</dbReference>
<evidence type="ECO:0000313" key="7">
    <source>
        <dbReference type="EMBL" id="RXJ92252.1"/>
    </source>
</evidence>
<dbReference type="PANTHER" id="PTHR33867">
    <property type="entry name" value="RIBOSOME MATURATION FACTOR RIMP"/>
    <property type="match status" value="1"/>
</dbReference>
<evidence type="ECO:0000313" key="8">
    <source>
        <dbReference type="Proteomes" id="UP000254504"/>
    </source>
</evidence>
<evidence type="ECO:0000313" key="6">
    <source>
        <dbReference type="EMBL" id="AXK49576.1"/>
    </source>
</evidence>
<proteinExistence type="inferred from homology"/>